<keyword evidence="3" id="KW-1185">Reference proteome</keyword>
<feature type="region of interest" description="Disordered" evidence="1">
    <location>
        <begin position="7"/>
        <end position="76"/>
    </location>
</feature>
<sequence length="76" mass="8066">MKILKFLSDKHNAAAAAEGCSRDARGKKQSRQDEKPLGTASSLSRPIGQSEMRAPGTPQPGTVHLAARPSTRKLGL</sequence>
<dbReference type="AlphaFoldDB" id="A0AAV4H0X6"/>
<evidence type="ECO:0000313" key="2">
    <source>
        <dbReference type="EMBL" id="GFR91021.1"/>
    </source>
</evidence>
<reference evidence="2 3" key="1">
    <citation type="journal article" date="2021" name="Elife">
        <title>Chloroplast acquisition without the gene transfer in kleptoplastic sea slugs, Plakobranchus ocellatus.</title>
        <authorList>
            <person name="Maeda T."/>
            <person name="Takahashi S."/>
            <person name="Yoshida T."/>
            <person name="Shimamura S."/>
            <person name="Takaki Y."/>
            <person name="Nagai Y."/>
            <person name="Toyoda A."/>
            <person name="Suzuki Y."/>
            <person name="Arimoto A."/>
            <person name="Ishii H."/>
            <person name="Satoh N."/>
            <person name="Nishiyama T."/>
            <person name="Hasebe M."/>
            <person name="Maruyama T."/>
            <person name="Minagawa J."/>
            <person name="Obokata J."/>
            <person name="Shigenobu S."/>
        </authorList>
    </citation>
    <scope>NUCLEOTIDE SEQUENCE [LARGE SCALE GENOMIC DNA]</scope>
</reference>
<dbReference type="Proteomes" id="UP000762676">
    <property type="component" value="Unassembled WGS sequence"/>
</dbReference>
<name>A0AAV4H0X6_9GAST</name>
<organism evidence="2 3">
    <name type="scientific">Elysia marginata</name>
    <dbReference type="NCBI Taxonomy" id="1093978"/>
    <lineage>
        <taxon>Eukaryota</taxon>
        <taxon>Metazoa</taxon>
        <taxon>Spiralia</taxon>
        <taxon>Lophotrochozoa</taxon>
        <taxon>Mollusca</taxon>
        <taxon>Gastropoda</taxon>
        <taxon>Heterobranchia</taxon>
        <taxon>Euthyneura</taxon>
        <taxon>Panpulmonata</taxon>
        <taxon>Sacoglossa</taxon>
        <taxon>Placobranchoidea</taxon>
        <taxon>Plakobranchidae</taxon>
        <taxon>Elysia</taxon>
    </lineage>
</organism>
<feature type="compositionally biased region" description="Basic and acidic residues" evidence="1">
    <location>
        <begin position="20"/>
        <end position="36"/>
    </location>
</feature>
<dbReference type="EMBL" id="BMAT01001706">
    <property type="protein sequence ID" value="GFR91021.1"/>
    <property type="molecule type" value="Genomic_DNA"/>
</dbReference>
<proteinExistence type="predicted"/>
<accession>A0AAV4H0X6</accession>
<gene>
    <name evidence="2" type="ORF">ElyMa_000833800</name>
</gene>
<evidence type="ECO:0000313" key="3">
    <source>
        <dbReference type="Proteomes" id="UP000762676"/>
    </source>
</evidence>
<evidence type="ECO:0000256" key="1">
    <source>
        <dbReference type="SAM" id="MobiDB-lite"/>
    </source>
</evidence>
<comment type="caution">
    <text evidence="2">The sequence shown here is derived from an EMBL/GenBank/DDBJ whole genome shotgun (WGS) entry which is preliminary data.</text>
</comment>
<protein>
    <submittedName>
        <fullName evidence="2">Uncharacterized protein</fullName>
    </submittedName>
</protein>